<dbReference type="EMBL" id="CP170721">
    <property type="protein sequence ID" value="XIA20285.1"/>
    <property type="molecule type" value="Genomic_DNA"/>
</dbReference>
<dbReference type="AlphaFoldDB" id="A0AB74UUR7"/>
<dbReference type="InterPro" id="IPR057253">
    <property type="entry name" value="CoiA-like_N"/>
</dbReference>
<protein>
    <submittedName>
        <fullName evidence="2">Competence protein CoiA family protein</fullName>
    </submittedName>
</protein>
<gene>
    <name evidence="2" type="ORF">ACFYG5_09235</name>
</gene>
<reference evidence="2" key="1">
    <citation type="submission" date="2024-10" db="EMBL/GenBank/DDBJ databases">
        <authorList>
            <person name="Lesea H.P."/>
            <person name="Kuehl J.V."/>
            <person name="Chandonia J.-M."/>
        </authorList>
    </citation>
    <scope>NUCLEOTIDE SEQUENCE</scope>
    <source>
        <strain evidence="2">FW102-FHT14D07</strain>
    </source>
</reference>
<name>A0AB74UUR7_9GAMM</name>
<dbReference type="Pfam" id="PF25164">
    <property type="entry name" value="CoiA_N"/>
    <property type="match status" value="1"/>
</dbReference>
<sequence length="301" mass="32608">MDVTLIPFALREADQRFVGVGDVVAGLACGCICPSCKSRLIARKGAIKVWHFAHASRADGQQTETDCDYSWAVSVRLMARQLVGDGLHLELPPVTDSVEAADPWGQVIHHVYPVAPAQTVAIDQPRIDAPFAGALVDVLAFVDGCPFVIYFTYPGRSVPEALKAPATPCAGVVAISLGQHALSQDGAADLDDRQRLTAFLREHLASKVWVHHPGMPGRRLVELEQLKVRLSAQRSMAPPRNTSSRGEPAVIAPRTYAPIQATPGETPRYVCVNCEFRWGDSMGGRSPCPQCGSLFMTTFIR</sequence>
<accession>A0AB74UUR7</accession>
<proteinExistence type="predicted"/>
<evidence type="ECO:0000259" key="1">
    <source>
        <dbReference type="Pfam" id="PF25164"/>
    </source>
</evidence>
<evidence type="ECO:0000313" key="2">
    <source>
        <dbReference type="EMBL" id="XIA20285.1"/>
    </source>
</evidence>
<dbReference type="RefSeq" id="WP_395117795.1">
    <property type="nucleotide sequence ID" value="NZ_CP170721.1"/>
</dbReference>
<feature type="domain" description="Competence protein CoiA-like N-terminal" evidence="1">
    <location>
        <begin position="32"/>
        <end position="58"/>
    </location>
</feature>
<organism evidence="2">
    <name type="scientific">Rhodanobacter sp. FW102-FHT14D07</name>
    <dbReference type="NCBI Taxonomy" id="3351462"/>
    <lineage>
        <taxon>Bacteria</taxon>
        <taxon>Pseudomonadati</taxon>
        <taxon>Pseudomonadota</taxon>
        <taxon>Gammaproteobacteria</taxon>
        <taxon>Lysobacterales</taxon>
        <taxon>Rhodanobacteraceae</taxon>
        <taxon>Rhodanobacter</taxon>
    </lineage>
</organism>